<keyword evidence="1" id="KW-0472">Membrane</keyword>
<protein>
    <submittedName>
        <fullName evidence="2">Phosphoadenosine phosphosulfate reductase</fullName>
    </submittedName>
</protein>
<organism evidence="2 3">
    <name type="scientific">Amphritea balenae</name>
    <dbReference type="NCBI Taxonomy" id="452629"/>
    <lineage>
        <taxon>Bacteria</taxon>
        <taxon>Pseudomonadati</taxon>
        <taxon>Pseudomonadota</taxon>
        <taxon>Gammaproteobacteria</taxon>
        <taxon>Oceanospirillales</taxon>
        <taxon>Oceanospirillaceae</taxon>
        <taxon>Amphritea</taxon>
    </lineage>
</organism>
<feature type="transmembrane region" description="Helical" evidence="1">
    <location>
        <begin position="84"/>
        <end position="107"/>
    </location>
</feature>
<dbReference type="EMBL" id="RQXV01000014">
    <property type="protein sequence ID" value="RRC97092.1"/>
    <property type="molecule type" value="Genomic_DNA"/>
</dbReference>
<evidence type="ECO:0000313" key="3">
    <source>
        <dbReference type="Proteomes" id="UP000267535"/>
    </source>
</evidence>
<keyword evidence="1" id="KW-0812">Transmembrane</keyword>
<reference evidence="2 3" key="1">
    <citation type="submission" date="2018-11" db="EMBL/GenBank/DDBJ databases">
        <title>The draft genome sequence of Amphritea balenae JAMM 1525T.</title>
        <authorList>
            <person name="Fang Z."/>
            <person name="Zhang Y."/>
            <person name="Han X."/>
        </authorList>
    </citation>
    <scope>NUCLEOTIDE SEQUENCE [LARGE SCALE GENOMIC DNA]</scope>
    <source>
        <strain evidence="2 3">JAMM 1525</strain>
    </source>
</reference>
<feature type="transmembrane region" description="Helical" evidence="1">
    <location>
        <begin position="114"/>
        <end position="133"/>
    </location>
</feature>
<dbReference type="OrthoDB" id="6400340at2"/>
<keyword evidence="3" id="KW-1185">Reference proteome</keyword>
<feature type="transmembrane region" description="Helical" evidence="1">
    <location>
        <begin position="12"/>
        <end position="31"/>
    </location>
</feature>
<comment type="caution">
    <text evidence="2">The sequence shown here is derived from an EMBL/GenBank/DDBJ whole genome shotgun (WGS) entry which is preliminary data.</text>
</comment>
<keyword evidence="1" id="KW-1133">Transmembrane helix</keyword>
<proteinExistence type="predicted"/>
<feature type="transmembrane region" description="Helical" evidence="1">
    <location>
        <begin position="43"/>
        <end position="64"/>
    </location>
</feature>
<accession>A0A3P1SLD4</accession>
<evidence type="ECO:0000256" key="1">
    <source>
        <dbReference type="SAM" id="Phobius"/>
    </source>
</evidence>
<dbReference type="AlphaFoldDB" id="A0A3P1SLD4"/>
<name>A0A3P1SLD4_9GAMM</name>
<dbReference type="Proteomes" id="UP000267535">
    <property type="component" value="Unassembled WGS sequence"/>
</dbReference>
<gene>
    <name evidence="2" type="ORF">EHS89_19255</name>
</gene>
<sequence>MNEILELQTGQVSFISGLMAGFSLSIAAQIIRSKSESPMATLSFILFTATSLLFLIALYIDVALSLRIAGIDEVSAELLESITFVRSIGTSAATLALFLFIISIGILGWLQSRLAGVSSSIIALATFIMVWIARSMIFG</sequence>
<dbReference type="RefSeq" id="WP_124927803.1">
    <property type="nucleotide sequence ID" value="NZ_BMOH01000003.1"/>
</dbReference>
<evidence type="ECO:0000313" key="2">
    <source>
        <dbReference type="EMBL" id="RRC97092.1"/>
    </source>
</evidence>